<accession>K2FEH1</accession>
<name>K2FEH1_9BACT</name>
<reference evidence="2" key="1">
    <citation type="journal article" date="2012" name="Science">
        <title>Fermentation, hydrogen, and sulfur metabolism in multiple uncultivated bacterial phyla.</title>
        <authorList>
            <person name="Wrighton K.C."/>
            <person name="Thomas B.C."/>
            <person name="Sharon I."/>
            <person name="Miller C.S."/>
            <person name="Castelle C.J."/>
            <person name="VerBerkmoes N.C."/>
            <person name="Wilkins M.J."/>
            <person name="Hettich R.L."/>
            <person name="Lipton M.S."/>
            <person name="Williams K.H."/>
            <person name="Long P.E."/>
            <person name="Banfield J.F."/>
        </authorList>
    </citation>
    <scope>NUCLEOTIDE SEQUENCE [LARGE SCALE GENOMIC DNA]</scope>
</reference>
<dbReference type="AlphaFoldDB" id="K2FEH1"/>
<comment type="caution">
    <text evidence="2">The sequence shown here is derived from an EMBL/GenBank/DDBJ whole genome shotgun (WGS) entry which is preliminary data.</text>
</comment>
<organism evidence="2">
    <name type="scientific">uncultured bacterium</name>
    <name type="common">gcode 4</name>
    <dbReference type="NCBI Taxonomy" id="1234023"/>
    <lineage>
        <taxon>Bacteria</taxon>
        <taxon>environmental samples</taxon>
    </lineage>
</organism>
<evidence type="ECO:0000313" key="2">
    <source>
        <dbReference type="EMBL" id="EKE29576.1"/>
    </source>
</evidence>
<feature type="region of interest" description="Disordered" evidence="1">
    <location>
        <begin position="1"/>
        <end position="20"/>
    </location>
</feature>
<sequence length="42" mass="4790">MRNTSSYIIDNDPGNDLEPLSGLTPENRFLLIKARMNINDKL</sequence>
<proteinExistence type="predicted"/>
<dbReference type="EMBL" id="AMFJ01000143">
    <property type="protein sequence ID" value="EKE29576.1"/>
    <property type="molecule type" value="Genomic_DNA"/>
</dbReference>
<protein>
    <submittedName>
        <fullName evidence="2">Uncharacterized protein</fullName>
    </submittedName>
</protein>
<evidence type="ECO:0000256" key="1">
    <source>
        <dbReference type="SAM" id="MobiDB-lite"/>
    </source>
</evidence>
<gene>
    <name evidence="2" type="ORF">ACD_2C00143G0004</name>
</gene>